<dbReference type="PROSITE" id="PS50943">
    <property type="entry name" value="HTH_CROC1"/>
    <property type="match status" value="1"/>
</dbReference>
<name>A0A0A3YPV1_9GAMM</name>
<gene>
    <name evidence="2" type="ORF">NG99_20450</name>
</gene>
<protein>
    <submittedName>
        <fullName evidence="2">XRE family transcriptional regulator</fullName>
    </submittedName>
</protein>
<evidence type="ECO:0000313" key="2">
    <source>
        <dbReference type="EMBL" id="KGT88847.1"/>
    </source>
</evidence>
<dbReference type="Gene3D" id="1.10.260.40">
    <property type="entry name" value="lambda repressor-like DNA-binding domains"/>
    <property type="match status" value="1"/>
</dbReference>
<dbReference type="GO" id="GO:0003677">
    <property type="term" value="F:DNA binding"/>
    <property type="evidence" value="ECO:0007669"/>
    <property type="project" value="InterPro"/>
</dbReference>
<dbReference type="Pfam" id="PF13560">
    <property type="entry name" value="HTH_31"/>
    <property type="match status" value="1"/>
</dbReference>
<dbReference type="PANTHER" id="PTHR35010">
    <property type="entry name" value="BLL4672 PROTEIN-RELATED"/>
    <property type="match status" value="1"/>
</dbReference>
<accession>A0A0A3YPV1</accession>
<evidence type="ECO:0000313" key="3">
    <source>
        <dbReference type="Proteomes" id="UP000030351"/>
    </source>
</evidence>
<proteinExistence type="predicted"/>
<dbReference type="CDD" id="cd00093">
    <property type="entry name" value="HTH_XRE"/>
    <property type="match status" value="1"/>
</dbReference>
<dbReference type="SMART" id="SM00530">
    <property type="entry name" value="HTH_XRE"/>
    <property type="match status" value="1"/>
</dbReference>
<keyword evidence="3" id="KW-1185">Reference proteome</keyword>
<dbReference type="STRING" id="371042.NG99_20450"/>
<evidence type="ECO:0000259" key="1">
    <source>
        <dbReference type="PROSITE" id="PS50943"/>
    </source>
</evidence>
<dbReference type="OrthoDB" id="5346389at2"/>
<sequence>MDTKLLGNYLKDRRGKLNPSDFGISPLRRRTPGLRREEVANRANVSATWYTWLEQGRGGSPSAEVLNRLAEALELTQVEREHLFLLAQQRPPQVQYQACEPVSPQLQRVLDSLEHSPALVKTATWDIVAWNEAARAILTDYTKIPAGQRNVLRLLFGNTEVRRHMVNWLQDATFAVAAFRAEVMRAGAMETVQPLVTELCELSPEFNAIWQDYDVQHYGEGVKHARHPLVGEFIFEYSTFAVEGRTDLGLLIYTPSSPADRQKTEALISHWRQQQADVNGSR</sequence>
<dbReference type="RefSeq" id="WP_034897047.1">
    <property type="nucleotide sequence ID" value="NZ_JRUQ01000059.1"/>
</dbReference>
<dbReference type="PANTHER" id="PTHR35010:SF2">
    <property type="entry name" value="BLL4672 PROTEIN"/>
    <property type="match status" value="1"/>
</dbReference>
<dbReference type="Pfam" id="PF17765">
    <property type="entry name" value="MLTR_LBD"/>
    <property type="match status" value="1"/>
</dbReference>
<dbReference type="eggNOG" id="COG1396">
    <property type="taxonomic scope" value="Bacteria"/>
</dbReference>
<dbReference type="Proteomes" id="UP000030351">
    <property type="component" value="Unassembled WGS sequence"/>
</dbReference>
<dbReference type="AlphaFoldDB" id="A0A0A3YPV1"/>
<dbReference type="InterPro" id="IPR041413">
    <property type="entry name" value="MLTR_LBD"/>
</dbReference>
<dbReference type="Gene3D" id="3.30.450.180">
    <property type="match status" value="1"/>
</dbReference>
<dbReference type="InterPro" id="IPR010982">
    <property type="entry name" value="Lambda_DNA-bd_dom_sf"/>
</dbReference>
<comment type="caution">
    <text evidence="2">The sequence shown here is derived from an EMBL/GenBank/DDBJ whole genome shotgun (WGS) entry which is preliminary data.</text>
</comment>
<dbReference type="InterPro" id="IPR001387">
    <property type="entry name" value="Cro/C1-type_HTH"/>
</dbReference>
<feature type="domain" description="HTH cro/C1-type" evidence="1">
    <location>
        <begin position="33"/>
        <end position="80"/>
    </location>
</feature>
<dbReference type="SUPFAM" id="SSF47413">
    <property type="entry name" value="lambda repressor-like DNA-binding domains"/>
    <property type="match status" value="1"/>
</dbReference>
<reference evidence="2 3" key="1">
    <citation type="submission" date="2014-10" db="EMBL/GenBank/DDBJ databases">
        <title>Genome sequence of Erwinia typographi M043b.</title>
        <authorList>
            <person name="Chan K.-G."/>
            <person name="Tan W.-S."/>
        </authorList>
    </citation>
    <scope>NUCLEOTIDE SEQUENCE [LARGE SCALE GENOMIC DNA]</scope>
    <source>
        <strain evidence="2 3">M043b</strain>
    </source>
</reference>
<dbReference type="EMBL" id="JRUQ01000059">
    <property type="protein sequence ID" value="KGT88847.1"/>
    <property type="molecule type" value="Genomic_DNA"/>
</dbReference>
<organism evidence="2 3">
    <name type="scientific">Erwinia typographi</name>
    <dbReference type="NCBI Taxonomy" id="371042"/>
    <lineage>
        <taxon>Bacteria</taxon>
        <taxon>Pseudomonadati</taxon>
        <taxon>Pseudomonadota</taxon>
        <taxon>Gammaproteobacteria</taxon>
        <taxon>Enterobacterales</taxon>
        <taxon>Erwiniaceae</taxon>
        <taxon>Erwinia</taxon>
    </lineage>
</organism>